<organism evidence="3 4">
    <name type="scientific">Caulobacter segnis</name>
    <dbReference type="NCBI Taxonomy" id="88688"/>
    <lineage>
        <taxon>Bacteria</taxon>
        <taxon>Pseudomonadati</taxon>
        <taxon>Pseudomonadota</taxon>
        <taxon>Alphaproteobacteria</taxon>
        <taxon>Caulobacterales</taxon>
        <taxon>Caulobacteraceae</taxon>
        <taxon>Caulobacter</taxon>
    </lineage>
</organism>
<accession>A0ABY4ZTN0</accession>
<feature type="domain" description="YCII-related" evidence="2">
    <location>
        <begin position="2"/>
        <end position="34"/>
    </location>
</feature>
<dbReference type="SUPFAM" id="SSF54909">
    <property type="entry name" value="Dimeric alpha+beta barrel"/>
    <property type="match status" value="1"/>
</dbReference>
<evidence type="ECO:0000259" key="2">
    <source>
        <dbReference type="Pfam" id="PF03795"/>
    </source>
</evidence>
<name>A0ABY4ZTN0_9CAUL</name>
<evidence type="ECO:0000313" key="3">
    <source>
        <dbReference type="EMBL" id="USQ95936.1"/>
    </source>
</evidence>
<sequence length="62" mass="7002">MAGFWVFDVDSREDAAAWVRRCPAPADGSAEIEIRLLLAPDDLSERPDRAAKRPVWERAMAF</sequence>
<evidence type="ECO:0000313" key="4">
    <source>
        <dbReference type="Proteomes" id="UP001057520"/>
    </source>
</evidence>
<comment type="similarity">
    <text evidence="1">Belongs to the YciI family.</text>
</comment>
<dbReference type="EMBL" id="CP096040">
    <property type="protein sequence ID" value="USQ95936.1"/>
    <property type="molecule type" value="Genomic_DNA"/>
</dbReference>
<dbReference type="Gene3D" id="3.30.70.1060">
    <property type="entry name" value="Dimeric alpha+beta barrel"/>
    <property type="match status" value="1"/>
</dbReference>
<protein>
    <submittedName>
        <fullName evidence="3">YciI family protein</fullName>
    </submittedName>
</protein>
<gene>
    <name evidence="3" type="ORF">MZV50_25935</name>
</gene>
<keyword evidence="4" id="KW-1185">Reference proteome</keyword>
<dbReference type="InterPro" id="IPR011008">
    <property type="entry name" value="Dimeric_a/b-barrel"/>
</dbReference>
<dbReference type="InterPro" id="IPR005545">
    <property type="entry name" value="YCII"/>
</dbReference>
<reference evidence="3 4" key="1">
    <citation type="submission" date="2022-04" db="EMBL/GenBank/DDBJ databases">
        <title>Genome sequence of soybean root-associated Caulobacter segnis RL271.</title>
        <authorList>
            <person name="Longley R."/>
            <person name="Bonito G."/>
            <person name="Trigodet F."/>
            <person name="Crosson S."/>
            <person name="Fiebig A."/>
        </authorList>
    </citation>
    <scope>NUCLEOTIDE SEQUENCE [LARGE SCALE GENOMIC DNA]</scope>
    <source>
        <strain evidence="3 4">RL271</strain>
    </source>
</reference>
<proteinExistence type="inferred from homology"/>
<dbReference type="Proteomes" id="UP001057520">
    <property type="component" value="Chromosome"/>
</dbReference>
<evidence type="ECO:0000256" key="1">
    <source>
        <dbReference type="ARBA" id="ARBA00007689"/>
    </source>
</evidence>
<dbReference type="Pfam" id="PF03795">
    <property type="entry name" value="YCII"/>
    <property type="match status" value="1"/>
</dbReference>